<dbReference type="RefSeq" id="WP_161021653.1">
    <property type="nucleotide sequence ID" value="NZ_WWCP01000060.1"/>
</dbReference>
<keyword evidence="1 4" id="KW-0808">Transferase</keyword>
<dbReference type="CDD" id="cd04301">
    <property type="entry name" value="NAT_SF"/>
    <property type="match status" value="1"/>
</dbReference>
<protein>
    <submittedName>
        <fullName evidence="4">GNAT family N-acetyltransferase</fullName>
    </submittedName>
</protein>
<evidence type="ECO:0000313" key="5">
    <source>
        <dbReference type="Proteomes" id="UP000474565"/>
    </source>
</evidence>
<dbReference type="PANTHER" id="PTHR43877:SF2">
    <property type="entry name" value="AMINOALKYLPHOSPHONATE N-ACETYLTRANSFERASE-RELATED"/>
    <property type="match status" value="1"/>
</dbReference>
<proteinExistence type="predicted"/>
<gene>
    <name evidence="4" type="ORF">GTP44_25815</name>
</gene>
<dbReference type="EMBL" id="WWCP01000060">
    <property type="protein sequence ID" value="MYM85340.1"/>
    <property type="molecule type" value="Genomic_DNA"/>
</dbReference>
<evidence type="ECO:0000259" key="3">
    <source>
        <dbReference type="PROSITE" id="PS51186"/>
    </source>
</evidence>
<comment type="caution">
    <text evidence="4">The sequence shown here is derived from an EMBL/GenBank/DDBJ whole genome shotgun (WGS) entry which is preliminary data.</text>
</comment>
<sequence>MDIALSPLDHERFGVITAKATLTTADSAPAAGAWCRAHGAQMLIARVPTTAVTLVQQLERQGAFLTDTLLYYSRKPLTATAAALPDGYHWRLATAADADAVATLAALTFTGYAGHYHADDRLDPAAADAVYADWAANSCRHTQVADAVLLIEHDGRLVAFATLKDRGAALLEGVLFGVHPDHQGRKLYQALMQQAQHWGSAHGFTAMTVSTQVVNLAVQKVWCRLGFEPSSSYYTFHQWLGERA</sequence>
<dbReference type="AlphaFoldDB" id="A0A6L8MTH8"/>
<organism evidence="4 5">
    <name type="scientific">Duganella lactea</name>
    <dbReference type="NCBI Taxonomy" id="2692173"/>
    <lineage>
        <taxon>Bacteria</taxon>
        <taxon>Pseudomonadati</taxon>
        <taxon>Pseudomonadota</taxon>
        <taxon>Betaproteobacteria</taxon>
        <taxon>Burkholderiales</taxon>
        <taxon>Oxalobacteraceae</taxon>
        <taxon>Telluria group</taxon>
        <taxon>Duganella</taxon>
    </lineage>
</organism>
<dbReference type="SUPFAM" id="SSF55729">
    <property type="entry name" value="Acyl-CoA N-acyltransferases (Nat)"/>
    <property type="match status" value="1"/>
</dbReference>
<name>A0A6L8MTH8_9BURK</name>
<feature type="domain" description="N-acetyltransferase" evidence="3">
    <location>
        <begin position="102"/>
        <end position="244"/>
    </location>
</feature>
<evidence type="ECO:0000256" key="1">
    <source>
        <dbReference type="ARBA" id="ARBA00022679"/>
    </source>
</evidence>
<dbReference type="InterPro" id="IPR050832">
    <property type="entry name" value="Bact_Acetyltransf"/>
</dbReference>
<dbReference type="Pfam" id="PF00583">
    <property type="entry name" value="Acetyltransf_1"/>
    <property type="match status" value="1"/>
</dbReference>
<evidence type="ECO:0000313" key="4">
    <source>
        <dbReference type="EMBL" id="MYM85340.1"/>
    </source>
</evidence>
<reference evidence="4 5" key="1">
    <citation type="submission" date="2019-12" db="EMBL/GenBank/DDBJ databases">
        <title>Novel species isolated from a subtropical stream in China.</title>
        <authorList>
            <person name="Lu H."/>
        </authorList>
    </citation>
    <scope>NUCLEOTIDE SEQUENCE [LARGE SCALE GENOMIC DNA]</scope>
    <source>
        <strain evidence="4 5">FT50W</strain>
    </source>
</reference>
<dbReference type="PROSITE" id="PS51186">
    <property type="entry name" value="GNAT"/>
    <property type="match status" value="1"/>
</dbReference>
<dbReference type="InterPro" id="IPR000182">
    <property type="entry name" value="GNAT_dom"/>
</dbReference>
<evidence type="ECO:0000256" key="2">
    <source>
        <dbReference type="ARBA" id="ARBA00023315"/>
    </source>
</evidence>
<dbReference type="Gene3D" id="3.40.630.30">
    <property type="match status" value="1"/>
</dbReference>
<dbReference type="GO" id="GO:0016747">
    <property type="term" value="F:acyltransferase activity, transferring groups other than amino-acyl groups"/>
    <property type="evidence" value="ECO:0007669"/>
    <property type="project" value="InterPro"/>
</dbReference>
<dbReference type="InterPro" id="IPR016181">
    <property type="entry name" value="Acyl_CoA_acyltransferase"/>
</dbReference>
<dbReference type="Proteomes" id="UP000474565">
    <property type="component" value="Unassembled WGS sequence"/>
</dbReference>
<keyword evidence="2" id="KW-0012">Acyltransferase</keyword>
<dbReference type="PANTHER" id="PTHR43877">
    <property type="entry name" value="AMINOALKYLPHOSPHONATE N-ACETYLTRANSFERASE-RELATED-RELATED"/>
    <property type="match status" value="1"/>
</dbReference>
<accession>A0A6L8MTH8</accession>